<feature type="transmembrane region" description="Helical" evidence="1">
    <location>
        <begin position="100"/>
        <end position="122"/>
    </location>
</feature>
<feature type="transmembrane region" description="Helical" evidence="1">
    <location>
        <begin position="74"/>
        <end position="94"/>
    </location>
</feature>
<reference evidence="3 4" key="1">
    <citation type="submission" date="2014-03" db="EMBL/GenBank/DDBJ databases">
        <title>Genome sequence of Sphingobium yanoikuyae B1.</title>
        <authorList>
            <person name="Gan H.M."/>
            <person name="Gan H.Y."/>
            <person name="Savka M.A."/>
        </authorList>
    </citation>
    <scope>NUCLEOTIDE SEQUENCE [LARGE SCALE GENOMIC DNA]</scope>
    <source>
        <strain evidence="3 4">B1</strain>
    </source>
</reference>
<evidence type="ECO:0000259" key="2">
    <source>
        <dbReference type="Pfam" id="PF00892"/>
    </source>
</evidence>
<dbReference type="STRING" id="13690.AX777_19665"/>
<dbReference type="Proteomes" id="UP000028534">
    <property type="component" value="Unassembled WGS sequence"/>
</dbReference>
<feature type="transmembrane region" description="Helical" evidence="1">
    <location>
        <begin position="129"/>
        <end position="146"/>
    </location>
</feature>
<dbReference type="AlphaFoldDB" id="A0A084EHD6"/>
<proteinExistence type="predicted"/>
<feature type="transmembrane region" description="Helical" evidence="1">
    <location>
        <begin position="271"/>
        <end position="289"/>
    </location>
</feature>
<dbReference type="SUPFAM" id="SSF103481">
    <property type="entry name" value="Multidrug resistance efflux transporter EmrE"/>
    <property type="match status" value="2"/>
</dbReference>
<feature type="domain" description="EamA" evidence="2">
    <location>
        <begin position="19"/>
        <end position="145"/>
    </location>
</feature>
<feature type="transmembrane region" description="Helical" evidence="1">
    <location>
        <begin position="158"/>
        <end position="176"/>
    </location>
</feature>
<evidence type="ECO:0000313" key="4">
    <source>
        <dbReference type="Proteomes" id="UP000028534"/>
    </source>
</evidence>
<evidence type="ECO:0000313" key="3">
    <source>
        <dbReference type="EMBL" id="KEZ17378.1"/>
    </source>
</evidence>
<feature type="transmembrane region" description="Helical" evidence="1">
    <location>
        <begin position="188"/>
        <end position="207"/>
    </location>
</feature>
<evidence type="ECO:0000256" key="1">
    <source>
        <dbReference type="SAM" id="Phobius"/>
    </source>
</evidence>
<keyword evidence="1" id="KW-0812">Transmembrane</keyword>
<accession>A0A084EHD6</accession>
<feature type="transmembrane region" description="Helical" evidence="1">
    <location>
        <begin position="245"/>
        <end position="265"/>
    </location>
</feature>
<dbReference type="InterPro" id="IPR000620">
    <property type="entry name" value="EamA_dom"/>
</dbReference>
<dbReference type="EMBL" id="JGVR01000023">
    <property type="protein sequence ID" value="KEZ17378.1"/>
    <property type="molecule type" value="Genomic_DNA"/>
</dbReference>
<dbReference type="RefSeq" id="WP_037521311.1">
    <property type="nucleotide sequence ID" value="NZ_JGVR01000023.1"/>
</dbReference>
<gene>
    <name evidence="3" type="ORF">CP98_03584</name>
</gene>
<keyword evidence="1" id="KW-0472">Membrane</keyword>
<feature type="transmembrane region" description="Helical" evidence="1">
    <location>
        <begin position="15"/>
        <end position="33"/>
    </location>
</feature>
<name>A0A084EHD6_SPHYA</name>
<feature type="transmembrane region" description="Helical" evidence="1">
    <location>
        <begin position="219"/>
        <end position="238"/>
    </location>
</feature>
<dbReference type="GO" id="GO:0016020">
    <property type="term" value="C:membrane"/>
    <property type="evidence" value="ECO:0007669"/>
    <property type="project" value="InterPro"/>
</dbReference>
<feature type="transmembrane region" description="Helical" evidence="1">
    <location>
        <begin position="45"/>
        <end position="62"/>
    </location>
</feature>
<dbReference type="InterPro" id="IPR037185">
    <property type="entry name" value="EmrE-like"/>
</dbReference>
<dbReference type="Pfam" id="PF00892">
    <property type="entry name" value="EamA"/>
    <property type="match status" value="2"/>
</dbReference>
<dbReference type="PANTHER" id="PTHR22911">
    <property type="entry name" value="ACYL-MALONYL CONDENSING ENZYME-RELATED"/>
    <property type="match status" value="1"/>
</dbReference>
<sequence length="293" mass="30699">MAASTPMAHIATPKLAFPALILANIILALGPVLVRLADVGPVAAAFWRLAIAMPFLFILALPKLRKIRLSRGQWTIVILAGVCFAADLAAWHLGIGHTKVANATLFGNMSALMLPLWGLIVLREHVSKLQIGALILAAIGAAILMGSSYELSPVNLKGDLFCLLAGLLYTTYLLLIQGARKRLDSWSVLAVVSAAGALPLLLAANAMGETVMPQDWTPLIILALSSQIVGQGLLTYALGCFSPLVLGLSLLLQPAVAALAGWLLFGETLSATDIVGGVAVAVALVLVRLPRRA</sequence>
<comment type="caution">
    <text evidence="3">The sequence shown here is derived from an EMBL/GenBank/DDBJ whole genome shotgun (WGS) entry which is preliminary data.</text>
</comment>
<organism evidence="3 4">
    <name type="scientific">Sphingobium yanoikuyae</name>
    <name type="common">Sphingomonas yanoikuyae</name>
    <dbReference type="NCBI Taxonomy" id="13690"/>
    <lineage>
        <taxon>Bacteria</taxon>
        <taxon>Pseudomonadati</taxon>
        <taxon>Pseudomonadota</taxon>
        <taxon>Alphaproteobacteria</taxon>
        <taxon>Sphingomonadales</taxon>
        <taxon>Sphingomonadaceae</taxon>
        <taxon>Sphingobium</taxon>
    </lineage>
</organism>
<protein>
    <submittedName>
        <fullName evidence="3">Putative permease, DMT superfamily</fullName>
    </submittedName>
</protein>
<dbReference type="PATRIC" id="fig|13690.10.peg.3670"/>
<keyword evidence="1" id="KW-1133">Transmembrane helix</keyword>
<dbReference type="eggNOG" id="COG0697">
    <property type="taxonomic scope" value="Bacteria"/>
</dbReference>
<feature type="domain" description="EamA" evidence="2">
    <location>
        <begin position="157"/>
        <end position="287"/>
    </location>
</feature>
<dbReference type="PANTHER" id="PTHR22911:SF76">
    <property type="entry name" value="EAMA DOMAIN-CONTAINING PROTEIN"/>
    <property type="match status" value="1"/>
</dbReference>